<name>A0ABR1D1E0_NECAM</name>
<dbReference type="EMBL" id="JAVFWL010000003">
    <property type="protein sequence ID" value="KAK6744085.1"/>
    <property type="molecule type" value="Genomic_DNA"/>
</dbReference>
<accession>A0ABR1D1E0</accession>
<comment type="caution">
    <text evidence="1">The sequence shown here is derived from an EMBL/GenBank/DDBJ whole genome shotgun (WGS) entry which is preliminary data.</text>
</comment>
<sequence>MMYGSESWTAPSMVMERLDCTERKLFRRLLAYFWPRVCHNEETYAKVDVVYRRMTRGRHQHLAPPSKVAKVNRLRFFGHIIRRPADRLVQRVLRGLSDSSWKSPRGRKPKFWSEVVKKDMRTVGVDRQFKRDENEDREGWPELCSKTAHLGEYEDNCVRR</sequence>
<keyword evidence="2" id="KW-1185">Reference proteome</keyword>
<gene>
    <name evidence="1" type="primary">Necator_chrIII.g11798</name>
    <name evidence="1" type="ORF">RB195_011033</name>
</gene>
<evidence type="ECO:0000313" key="2">
    <source>
        <dbReference type="Proteomes" id="UP001303046"/>
    </source>
</evidence>
<proteinExistence type="predicted"/>
<evidence type="ECO:0000313" key="1">
    <source>
        <dbReference type="EMBL" id="KAK6744085.1"/>
    </source>
</evidence>
<dbReference type="Proteomes" id="UP001303046">
    <property type="component" value="Unassembled WGS sequence"/>
</dbReference>
<organism evidence="1 2">
    <name type="scientific">Necator americanus</name>
    <name type="common">Human hookworm</name>
    <dbReference type="NCBI Taxonomy" id="51031"/>
    <lineage>
        <taxon>Eukaryota</taxon>
        <taxon>Metazoa</taxon>
        <taxon>Ecdysozoa</taxon>
        <taxon>Nematoda</taxon>
        <taxon>Chromadorea</taxon>
        <taxon>Rhabditida</taxon>
        <taxon>Rhabditina</taxon>
        <taxon>Rhabditomorpha</taxon>
        <taxon>Strongyloidea</taxon>
        <taxon>Ancylostomatidae</taxon>
        <taxon>Bunostominae</taxon>
        <taxon>Necator</taxon>
    </lineage>
</organism>
<reference evidence="1 2" key="1">
    <citation type="submission" date="2023-08" db="EMBL/GenBank/DDBJ databases">
        <title>A Necator americanus chromosomal reference genome.</title>
        <authorList>
            <person name="Ilik V."/>
            <person name="Petrzelkova K.J."/>
            <person name="Pardy F."/>
            <person name="Fuh T."/>
            <person name="Niatou-Singa F.S."/>
            <person name="Gouil Q."/>
            <person name="Baker L."/>
            <person name="Ritchie M.E."/>
            <person name="Jex A.R."/>
            <person name="Gazzola D."/>
            <person name="Li H."/>
            <person name="Toshio Fujiwara R."/>
            <person name="Zhan B."/>
            <person name="Aroian R.V."/>
            <person name="Pafco B."/>
            <person name="Schwarz E.M."/>
        </authorList>
    </citation>
    <scope>NUCLEOTIDE SEQUENCE [LARGE SCALE GENOMIC DNA]</scope>
    <source>
        <strain evidence="1 2">Aroian</strain>
        <tissue evidence="1">Whole animal</tissue>
    </source>
</reference>
<protein>
    <submittedName>
        <fullName evidence="1">Uncharacterized protein</fullName>
    </submittedName>
</protein>